<sequence length="218" mass="25737">MPFSFEILRERIERIAERIEEIGGMVREITIKDPAKQKQIDLVEQKLGVRLPLSFKYTLLHFSAEFSFRWFFPDDYQLPEKYKGIFCGTPNWSLNNLIRFEEKRQGWIEHVFPNPEDKYDKVWHNKLAFLEVGNGDYFAFDLSEKGKHPIVYLSHDDGAGHGYIIANDFMELLDHWSRVCFVGAEDWQWIPFVQSRESGILPDSESAIEFRKQLDITL</sequence>
<accession>A0A919Y3Q9</accession>
<dbReference type="Gene3D" id="3.40.1580.10">
    <property type="entry name" value="SMI1/KNR4-like"/>
    <property type="match status" value="1"/>
</dbReference>
<keyword evidence="3" id="KW-1185">Reference proteome</keyword>
<dbReference type="InterPro" id="IPR018958">
    <property type="entry name" value="Knr4/Smi1-like_dom"/>
</dbReference>
<feature type="domain" description="Knr4/Smi1-like" evidence="1">
    <location>
        <begin position="34"/>
        <end position="175"/>
    </location>
</feature>
<evidence type="ECO:0000313" key="3">
    <source>
        <dbReference type="Proteomes" id="UP000678895"/>
    </source>
</evidence>
<evidence type="ECO:0000259" key="1">
    <source>
        <dbReference type="SMART" id="SM00860"/>
    </source>
</evidence>
<dbReference type="Proteomes" id="UP000678895">
    <property type="component" value="Unassembled WGS sequence"/>
</dbReference>
<protein>
    <recommendedName>
        <fullName evidence="1">Knr4/Smi1-like domain-containing protein</fullName>
    </recommendedName>
</protein>
<proteinExistence type="predicted"/>
<dbReference type="EMBL" id="BORS01000008">
    <property type="protein sequence ID" value="GIO42758.1"/>
    <property type="molecule type" value="Genomic_DNA"/>
</dbReference>
<organism evidence="2 3">
    <name type="scientific">Paenibacillus apis</name>
    <dbReference type="NCBI Taxonomy" id="1792174"/>
    <lineage>
        <taxon>Bacteria</taxon>
        <taxon>Bacillati</taxon>
        <taxon>Bacillota</taxon>
        <taxon>Bacilli</taxon>
        <taxon>Bacillales</taxon>
        <taxon>Paenibacillaceae</taxon>
        <taxon>Paenibacillus</taxon>
    </lineage>
</organism>
<gene>
    <name evidence="2" type="ORF">J41TS4_25160</name>
</gene>
<dbReference type="AlphaFoldDB" id="A0A919Y3Q9"/>
<evidence type="ECO:0000313" key="2">
    <source>
        <dbReference type="EMBL" id="GIO42758.1"/>
    </source>
</evidence>
<dbReference type="SMART" id="SM00860">
    <property type="entry name" value="SMI1_KNR4"/>
    <property type="match status" value="1"/>
</dbReference>
<name>A0A919Y3Q9_9BACL</name>
<dbReference type="RefSeq" id="WP_301627503.1">
    <property type="nucleotide sequence ID" value="NZ_BORS01000008.1"/>
</dbReference>
<comment type="caution">
    <text evidence="2">The sequence shown here is derived from an EMBL/GenBank/DDBJ whole genome shotgun (WGS) entry which is preliminary data.</text>
</comment>
<dbReference type="SUPFAM" id="SSF160631">
    <property type="entry name" value="SMI1/KNR4-like"/>
    <property type="match status" value="1"/>
</dbReference>
<reference evidence="2" key="1">
    <citation type="submission" date="2021-03" db="EMBL/GenBank/DDBJ databases">
        <title>Antimicrobial resistance genes in bacteria isolated from Japanese honey, and their potential for conferring macrolide and lincosamide resistance in the American foulbrood pathogen Paenibacillus larvae.</title>
        <authorList>
            <person name="Okamoto M."/>
            <person name="Kumagai M."/>
            <person name="Kanamori H."/>
            <person name="Takamatsu D."/>
        </authorList>
    </citation>
    <scope>NUCLEOTIDE SEQUENCE</scope>
    <source>
        <strain evidence="2">J41TS4</strain>
    </source>
</reference>
<dbReference type="InterPro" id="IPR037883">
    <property type="entry name" value="Knr4/Smi1-like_sf"/>
</dbReference>
<dbReference type="Pfam" id="PF09346">
    <property type="entry name" value="SMI1_KNR4"/>
    <property type="match status" value="1"/>
</dbReference>